<evidence type="ECO:0000313" key="2">
    <source>
        <dbReference type="Proteomes" id="UP001604267"/>
    </source>
</evidence>
<reference evidence="1 2" key="1">
    <citation type="submission" date="2024-10" db="EMBL/GenBank/DDBJ databases">
        <title>The Natural Products Discovery Center: Release of the First 8490 Sequenced Strains for Exploring Actinobacteria Biosynthetic Diversity.</title>
        <authorList>
            <person name="Kalkreuter E."/>
            <person name="Kautsar S.A."/>
            <person name="Yang D."/>
            <person name="Bader C.D."/>
            <person name="Teijaro C.N."/>
            <person name="Fluegel L."/>
            <person name="Davis C.M."/>
            <person name="Simpson J.R."/>
            <person name="Lauterbach L."/>
            <person name="Steele A.D."/>
            <person name="Gui C."/>
            <person name="Meng S."/>
            <person name="Li G."/>
            <person name="Viehrig K."/>
            <person name="Ye F."/>
            <person name="Su P."/>
            <person name="Kiefer A.F."/>
            <person name="Nichols A."/>
            <person name="Cepeda A.J."/>
            <person name="Yan W."/>
            <person name="Fan B."/>
            <person name="Jiang Y."/>
            <person name="Adhikari A."/>
            <person name="Zheng C.-J."/>
            <person name="Schuster L."/>
            <person name="Cowan T.M."/>
            <person name="Smanski M.J."/>
            <person name="Chevrette M.G."/>
            <person name="De Carvalho L.P.S."/>
            <person name="Shen B."/>
        </authorList>
    </citation>
    <scope>NUCLEOTIDE SEQUENCE [LARGE SCALE GENOMIC DNA]</scope>
    <source>
        <strain evidence="1 2">NPDC048320</strain>
    </source>
</reference>
<name>A0ABW7BDN4_9ACTN</name>
<comment type="caution">
    <text evidence="1">The sequence shown here is derived from an EMBL/GenBank/DDBJ whole genome shotgun (WGS) entry which is preliminary data.</text>
</comment>
<keyword evidence="2" id="KW-1185">Reference proteome</keyword>
<dbReference type="Proteomes" id="UP001604267">
    <property type="component" value="Unassembled WGS sequence"/>
</dbReference>
<protein>
    <submittedName>
        <fullName evidence="1">Uncharacterized protein</fullName>
    </submittedName>
</protein>
<sequence length="88" mass="9030">MYISLLRTYQAISAMECRRVTVPVVGAAYMGTVSIGSGEGHILPALLPGGGAAPAAFLTAASLGLAPVDEGRLLWSWSLLTNPDGDVS</sequence>
<evidence type="ECO:0000313" key="1">
    <source>
        <dbReference type="EMBL" id="MFG3013821.1"/>
    </source>
</evidence>
<proteinExistence type="predicted"/>
<organism evidence="1 2">
    <name type="scientific">Streptomyces cinerochromogenes</name>
    <dbReference type="NCBI Taxonomy" id="66422"/>
    <lineage>
        <taxon>Bacteria</taxon>
        <taxon>Bacillati</taxon>
        <taxon>Actinomycetota</taxon>
        <taxon>Actinomycetes</taxon>
        <taxon>Kitasatosporales</taxon>
        <taxon>Streptomycetaceae</taxon>
        <taxon>Streptomyces</taxon>
    </lineage>
</organism>
<accession>A0ABW7BDN4</accession>
<dbReference type="RefSeq" id="WP_392819837.1">
    <property type="nucleotide sequence ID" value="NZ_JBICYV010000013.1"/>
</dbReference>
<gene>
    <name evidence="1" type="ORF">ACGFZB_25970</name>
</gene>
<dbReference type="EMBL" id="JBICYV010000013">
    <property type="protein sequence ID" value="MFG3013821.1"/>
    <property type="molecule type" value="Genomic_DNA"/>
</dbReference>